<gene>
    <name evidence="1" type="ORF">DFQ05_0980</name>
</gene>
<name>A0A4R1KRK1_9FLAO</name>
<dbReference type="EMBL" id="SMGI01000002">
    <property type="protein sequence ID" value="TCK67207.1"/>
    <property type="molecule type" value="Genomic_DNA"/>
</dbReference>
<dbReference type="OrthoDB" id="945889at2"/>
<comment type="caution">
    <text evidence="1">The sequence shown here is derived from an EMBL/GenBank/DDBJ whole genome shotgun (WGS) entry which is preliminary data.</text>
</comment>
<organism evidence="1 2">
    <name type="scientific">Winogradskyella wandonensis</name>
    <dbReference type="NCBI Taxonomy" id="1442586"/>
    <lineage>
        <taxon>Bacteria</taxon>
        <taxon>Pseudomonadati</taxon>
        <taxon>Bacteroidota</taxon>
        <taxon>Flavobacteriia</taxon>
        <taxon>Flavobacteriales</taxon>
        <taxon>Flavobacteriaceae</taxon>
        <taxon>Winogradskyella</taxon>
    </lineage>
</organism>
<sequence>MSKINLDVRDNYEYFEELTYSEKNIKDNPIILEPKRNNRDWLKQSTKVDHSTIEENIKLIIEKKLSLYKYGIKLHCPSFTEKPYFRFDSDGPAHRNKTDQPLNEQLITTPHFNSFDKKGQEFAYKSDVLKSEEDAKAIVENLDFGISHFFQETNLKLNNGEEFPEIKVTEPELFEIEPEIDPLNGIEFLD</sequence>
<dbReference type="RefSeq" id="WP_132704174.1">
    <property type="nucleotide sequence ID" value="NZ_SMGI01000002.1"/>
</dbReference>
<accession>A0A4R1KRK1</accession>
<evidence type="ECO:0000313" key="2">
    <source>
        <dbReference type="Proteomes" id="UP000295714"/>
    </source>
</evidence>
<protein>
    <submittedName>
        <fullName evidence="1">Uncharacterized protein</fullName>
    </submittedName>
</protein>
<dbReference type="AlphaFoldDB" id="A0A4R1KRK1"/>
<proteinExistence type="predicted"/>
<keyword evidence="2" id="KW-1185">Reference proteome</keyword>
<evidence type="ECO:0000313" key="1">
    <source>
        <dbReference type="EMBL" id="TCK67207.1"/>
    </source>
</evidence>
<dbReference type="Proteomes" id="UP000295714">
    <property type="component" value="Unassembled WGS sequence"/>
</dbReference>
<reference evidence="1 2" key="1">
    <citation type="journal article" date="2015" name="Stand. Genomic Sci.">
        <title>Genomic Encyclopedia of Bacterial and Archaeal Type Strains, Phase III: the genomes of soil and plant-associated and newly described type strains.</title>
        <authorList>
            <person name="Whitman W.B."/>
            <person name="Woyke T."/>
            <person name="Klenk H.P."/>
            <person name="Zhou Y."/>
            <person name="Lilburn T.G."/>
            <person name="Beck B.J."/>
            <person name="De Vos P."/>
            <person name="Vandamme P."/>
            <person name="Eisen J.A."/>
            <person name="Garrity G."/>
            <person name="Hugenholtz P."/>
            <person name="Kyrpides N.C."/>
        </authorList>
    </citation>
    <scope>NUCLEOTIDE SEQUENCE [LARGE SCALE GENOMIC DNA]</scope>
    <source>
        <strain evidence="1 2">CECT 8445</strain>
    </source>
</reference>